<evidence type="ECO:0000313" key="3">
    <source>
        <dbReference type="EMBL" id="ANG65734.1"/>
    </source>
</evidence>
<evidence type="ECO:0000313" key="4">
    <source>
        <dbReference type="Proteomes" id="UP000019147"/>
    </source>
</evidence>
<dbReference type="InterPro" id="IPR000620">
    <property type="entry name" value="EamA_dom"/>
</dbReference>
<keyword evidence="1" id="KW-0472">Membrane</keyword>
<accession>A0A173DXT1</accession>
<evidence type="ECO:0000256" key="1">
    <source>
        <dbReference type="SAM" id="Phobius"/>
    </source>
</evidence>
<organism evidence="3 4">
    <name type="scientific">Chlamydia gallinacea 08-1274/3</name>
    <dbReference type="NCBI Taxonomy" id="1143323"/>
    <lineage>
        <taxon>Bacteria</taxon>
        <taxon>Pseudomonadati</taxon>
        <taxon>Chlamydiota</taxon>
        <taxon>Chlamydiia</taxon>
        <taxon>Chlamydiales</taxon>
        <taxon>Chlamydiaceae</taxon>
        <taxon>Chlamydia/Chlamydophila group</taxon>
        <taxon>Chlamydia</taxon>
    </lineage>
</organism>
<feature type="transmembrane region" description="Helical" evidence="1">
    <location>
        <begin position="12"/>
        <end position="34"/>
    </location>
</feature>
<feature type="transmembrane region" description="Helical" evidence="1">
    <location>
        <begin position="98"/>
        <end position="120"/>
    </location>
</feature>
<feature type="transmembrane region" description="Helical" evidence="1">
    <location>
        <begin position="76"/>
        <end position="92"/>
    </location>
</feature>
<reference evidence="3 4" key="1">
    <citation type="journal article" date="2014" name="Syst. Appl. Microbiol.">
        <title>Evidence for the existence of two new members of the family Chlamydiaceae and proposal of Chlamydia avium sp. nov. and Chlamydia gallinacea sp. nov.</title>
        <authorList>
            <person name="Sachse K."/>
            <person name="Laroucau K."/>
            <person name="Riege K."/>
            <person name="Wehner S."/>
            <person name="Dilcher M."/>
            <person name="Creasy H.H."/>
            <person name="Weidmann M."/>
            <person name="Myers G."/>
            <person name="Vorimore F."/>
            <person name="Vicari N."/>
            <person name="Magnino S."/>
            <person name="Liebler-Tenorio E."/>
            <person name="Ruettger A."/>
            <person name="Bavoil P.M."/>
            <person name="Hufert F.T."/>
            <person name="Rossello-Mora R."/>
            <person name="Marz M."/>
        </authorList>
    </citation>
    <scope>NUCLEOTIDE SEQUENCE [LARGE SCALE GENOMIC DNA]</scope>
    <source>
        <strain evidence="3 4">08-1274/3</strain>
    </source>
</reference>
<dbReference type="RefSeq" id="WP_021828439.1">
    <property type="nucleotide sequence ID" value="NZ_CP015840.1"/>
</dbReference>
<dbReference type="EMBL" id="CP015840">
    <property type="protein sequence ID" value="ANG65734.1"/>
    <property type="molecule type" value="Genomic_DNA"/>
</dbReference>
<dbReference type="OrthoDB" id="19135at2"/>
<dbReference type="PROSITE" id="PS51257">
    <property type="entry name" value="PROKAR_LIPOPROTEIN"/>
    <property type="match status" value="1"/>
</dbReference>
<name>A0A173DXT1_9CHLA</name>
<dbReference type="GeneID" id="81477705"/>
<feature type="transmembrane region" description="Helical" evidence="1">
    <location>
        <begin position="163"/>
        <end position="187"/>
    </location>
</feature>
<feature type="transmembrane region" description="Helical" evidence="1">
    <location>
        <begin position="199"/>
        <end position="222"/>
    </location>
</feature>
<feature type="transmembrane region" description="Helical" evidence="1">
    <location>
        <begin position="46"/>
        <end position="64"/>
    </location>
</feature>
<dbReference type="Proteomes" id="UP000019147">
    <property type="component" value="Chromosome"/>
</dbReference>
<evidence type="ECO:0000259" key="2">
    <source>
        <dbReference type="Pfam" id="PF00892"/>
    </source>
</evidence>
<feature type="domain" description="EamA" evidence="2">
    <location>
        <begin position="16"/>
        <end position="150"/>
    </location>
</feature>
<dbReference type="STRING" id="1143323.M787_000105"/>
<dbReference type="Pfam" id="PF00892">
    <property type="entry name" value="EamA"/>
    <property type="match status" value="1"/>
</dbReference>
<feature type="transmembrane region" description="Helical" evidence="1">
    <location>
        <begin position="242"/>
        <end position="261"/>
    </location>
</feature>
<protein>
    <submittedName>
        <fullName evidence="3">Amino acid transporter</fullName>
    </submittedName>
</protein>
<gene>
    <name evidence="3" type="ORF">M787_000105</name>
</gene>
<dbReference type="AlphaFoldDB" id="A0A173DXT1"/>
<dbReference type="GO" id="GO:0016020">
    <property type="term" value="C:membrane"/>
    <property type="evidence" value="ECO:0007669"/>
    <property type="project" value="InterPro"/>
</dbReference>
<dbReference type="KEGG" id="cgz:M787_000105"/>
<sequence>MLLNKPQIKQSRNVSFGIFHSLLACFYWGIVFVIPDLLHSFQELDIVLARYTTFGIFSLLSLLWKRQNILKAIPLSIWKQGIFWAFLVNILYYLGIAYAIRCIGAAVTIIIAGLAPIAVLFHSNIKKKEISYTTLSLLSSIIFLGIVLTNISKIQANVEIHLIKYFIGLVCVIIATGVWVSYIIYNYNFLSKNPDISPNLWGCILGLASLILCLPLIILGDFLGITRITSTLLFHVPLSEKLLFITLCGVMGIFSSSLAITSWNKASLHLSPSLLGALLILEPVFGLCLSYFCKHTLPSYQEGLGIFLMLGGSLTCLILFGKKTQQKQEDPTEIMSSADPT</sequence>
<feature type="transmembrane region" description="Helical" evidence="1">
    <location>
        <begin position="273"/>
        <end position="292"/>
    </location>
</feature>
<keyword evidence="1" id="KW-0812">Transmembrane</keyword>
<proteinExistence type="predicted"/>
<keyword evidence="1" id="KW-1133">Transmembrane helix</keyword>
<feature type="transmembrane region" description="Helical" evidence="1">
    <location>
        <begin position="304"/>
        <end position="321"/>
    </location>
</feature>
<dbReference type="eggNOG" id="COG0697">
    <property type="taxonomic scope" value="Bacteria"/>
</dbReference>
<feature type="transmembrane region" description="Helical" evidence="1">
    <location>
        <begin position="132"/>
        <end position="151"/>
    </location>
</feature>